<evidence type="ECO:0000313" key="1">
    <source>
        <dbReference type="EMBL" id="CAG8529994.1"/>
    </source>
</evidence>
<dbReference type="EMBL" id="CAJVPM010005978">
    <property type="protein sequence ID" value="CAG8529994.1"/>
    <property type="molecule type" value="Genomic_DNA"/>
</dbReference>
<organism evidence="1 2">
    <name type="scientific">Scutellospora calospora</name>
    <dbReference type="NCBI Taxonomy" id="85575"/>
    <lineage>
        <taxon>Eukaryota</taxon>
        <taxon>Fungi</taxon>
        <taxon>Fungi incertae sedis</taxon>
        <taxon>Mucoromycota</taxon>
        <taxon>Glomeromycotina</taxon>
        <taxon>Glomeromycetes</taxon>
        <taxon>Diversisporales</taxon>
        <taxon>Gigasporaceae</taxon>
        <taxon>Scutellospora</taxon>
    </lineage>
</organism>
<gene>
    <name evidence="1" type="ORF">SCALOS_LOCUS4417</name>
</gene>
<proteinExistence type="predicted"/>
<accession>A0ACA9LGR3</accession>
<keyword evidence="2" id="KW-1185">Reference proteome</keyword>
<sequence>MLHALSENSDGIEKTLEKLCTFYNQERLKGTSDIKILNQIEQLVITEQKKPEDIINWFLNNQHYYYVTQHNHIIQCILSDCYFNGKWVSEDK</sequence>
<feature type="non-terminal residue" evidence="1">
    <location>
        <position position="92"/>
    </location>
</feature>
<dbReference type="Proteomes" id="UP000789860">
    <property type="component" value="Unassembled WGS sequence"/>
</dbReference>
<protein>
    <submittedName>
        <fullName evidence="1">5899_t:CDS:1</fullName>
    </submittedName>
</protein>
<comment type="caution">
    <text evidence="1">The sequence shown here is derived from an EMBL/GenBank/DDBJ whole genome shotgun (WGS) entry which is preliminary data.</text>
</comment>
<reference evidence="1" key="1">
    <citation type="submission" date="2021-06" db="EMBL/GenBank/DDBJ databases">
        <authorList>
            <person name="Kallberg Y."/>
            <person name="Tangrot J."/>
            <person name="Rosling A."/>
        </authorList>
    </citation>
    <scope>NUCLEOTIDE SEQUENCE</scope>
    <source>
        <strain evidence="1">AU212A</strain>
    </source>
</reference>
<name>A0ACA9LGR3_9GLOM</name>
<evidence type="ECO:0000313" key="2">
    <source>
        <dbReference type="Proteomes" id="UP000789860"/>
    </source>
</evidence>